<organism evidence="2 3">
    <name type="scientific">Natronocella acetinitrilica</name>
    <dbReference type="NCBI Taxonomy" id="414046"/>
    <lineage>
        <taxon>Bacteria</taxon>
        <taxon>Pseudomonadati</taxon>
        <taxon>Pseudomonadota</taxon>
        <taxon>Gammaproteobacteria</taxon>
        <taxon>Chromatiales</taxon>
        <taxon>Ectothiorhodospiraceae</taxon>
        <taxon>Natronocella</taxon>
    </lineage>
</organism>
<evidence type="ECO:0000313" key="2">
    <source>
        <dbReference type="EMBL" id="MCP1674858.1"/>
    </source>
</evidence>
<dbReference type="EMBL" id="JALJXV010000004">
    <property type="protein sequence ID" value="MCP1674858.1"/>
    <property type="molecule type" value="Genomic_DNA"/>
</dbReference>
<feature type="signal peptide" evidence="1">
    <location>
        <begin position="1"/>
        <end position="31"/>
    </location>
</feature>
<reference evidence="2" key="1">
    <citation type="submission" date="2022-03" db="EMBL/GenBank/DDBJ databases">
        <title>Genomic Encyclopedia of Type Strains, Phase III (KMG-III): the genomes of soil and plant-associated and newly described type strains.</title>
        <authorList>
            <person name="Whitman W."/>
        </authorList>
    </citation>
    <scope>NUCLEOTIDE SEQUENCE</scope>
    <source>
        <strain evidence="2">ANL 6-2</strain>
    </source>
</reference>
<comment type="caution">
    <text evidence="2">The sequence shown here is derived from an EMBL/GenBank/DDBJ whole genome shotgun (WGS) entry which is preliminary data.</text>
</comment>
<feature type="chain" id="PRO_5042065685" description="DUF4168 domain-containing protein" evidence="1">
    <location>
        <begin position="32"/>
        <end position="150"/>
    </location>
</feature>
<evidence type="ECO:0000256" key="1">
    <source>
        <dbReference type="SAM" id="SignalP"/>
    </source>
</evidence>
<dbReference type="RefSeq" id="WP_253477363.1">
    <property type="nucleotide sequence ID" value="NZ_JALJXV010000004.1"/>
</dbReference>
<name>A0AAE3G462_9GAMM</name>
<evidence type="ECO:0008006" key="4">
    <source>
        <dbReference type="Google" id="ProtNLM"/>
    </source>
</evidence>
<keyword evidence="3" id="KW-1185">Reference proteome</keyword>
<proteinExistence type="predicted"/>
<protein>
    <recommendedName>
        <fullName evidence="4">DUF4168 domain-containing protein</fullName>
    </recommendedName>
</protein>
<gene>
    <name evidence="2" type="ORF">J2T57_001996</name>
</gene>
<sequence length="150" mass="15824">MSRAHRANTFSRLASCVVAALLLTAAQNAHAWHQGGGHGGGGAVSGAPMASANIYSGAMPQSELFELGDIDERILDVYSTVRSRVDAILDEAEREAADLNDGDGVRSVQVGANQRVFDEITAAGFDISTFERLCSLMHDEAGHADGRLPN</sequence>
<dbReference type="AlphaFoldDB" id="A0AAE3G462"/>
<dbReference type="Proteomes" id="UP001205843">
    <property type="component" value="Unassembled WGS sequence"/>
</dbReference>
<evidence type="ECO:0000313" key="3">
    <source>
        <dbReference type="Proteomes" id="UP001205843"/>
    </source>
</evidence>
<keyword evidence="1" id="KW-0732">Signal</keyword>
<accession>A0AAE3G462</accession>